<feature type="region of interest" description="Disordered" evidence="3">
    <location>
        <begin position="245"/>
        <end position="281"/>
    </location>
</feature>
<dbReference type="InterPro" id="IPR053932">
    <property type="entry name" value="GeBP-like_DBD"/>
</dbReference>
<dbReference type="InterPro" id="IPR007592">
    <property type="entry name" value="GEBP"/>
</dbReference>
<sequence length="367" mass="40427">MAKNREPVKPLGPESDHSEEEEDDDSEESDSESEPQSTLAKKPSASAPLKSVPQPQVSSSSEEDEDDSDSDDEGPDPNVKPIASKPMDDPQKPGKKPQSKTGVSEPTTASKSTGRRPTEEKEDEGKDSKRSKKNPEPENDLGAASDSSKKVHIQRIWSEEDEIVILKGMLDYTAKKKSNPVADPEAFLDYIKKNLHIEVSKNQLQDKIRRLKKKYETSKSKGRNFSKPHEMEMFVLSENIWGKNEKGKETGAASPKANGSVVKKTASKNANGVENHEEGDDVMSEEVVNVVAAEKVLAPLKACSNGSGIDERVLKIGAELFDGVNGVKGSKEWKNLVVEEIDIHLKKLDIMRARTKLVLDHLKSDNH</sequence>
<protein>
    <recommendedName>
        <fullName evidence="4">Glabrous enhancer-binding protein-like DBD domain-containing protein</fullName>
    </recommendedName>
</protein>
<dbReference type="GO" id="GO:0010468">
    <property type="term" value="P:regulation of gene expression"/>
    <property type="evidence" value="ECO:0007669"/>
    <property type="project" value="UniProtKB-ARBA"/>
</dbReference>
<dbReference type="PANTHER" id="PTHR31662:SF33">
    <property type="entry name" value="DNA-BINDING STOREKEEPER PROTEIN TRANSCRIPTIONAL REGULATOR-LIKE PROTEIN"/>
    <property type="match status" value="1"/>
</dbReference>
<reference evidence="5 6" key="1">
    <citation type="submission" date="2024-12" db="EMBL/GenBank/DDBJ databases">
        <title>The unique morphological basis and parallel evolutionary history of personate flowers in Penstemon.</title>
        <authorList>
            <person name="Depatie T.H."/>
            <person name="Wessinger C.A."/>
        </authorList>
    </citation>
    <scope>NUCLEOTIDE SEQUENCE [LARGE SCALE GENOMIC DNA]</scope>
    <source>
        <strain evidence="5">WTNN_2</strain>
        <tissue evidence="5">Leaf</tissue>
    </source>
</reference>
<feature type="coiled-coil region" evidence="2">
    <location>
        <begin position="194"/>
        <end position="221"/>
    </location>
</feature>
<evidence type="ECO:0000313" key="6">
    <source>
        <dbReference type="Proteomes" id="UP001634393"/>
    </source>
</evidence>
<feature type="domain" description="Glabrous enhancer-binding protein-like DBD" evidence="4">
    <location>
        <begin position="154"/>
        <end position="242"/>
    </location>
</feature>
<comment type="similarity">
    <text evidence="1">Belongs to the GeBP family.</text>
</comment>
<feature type="compositionally biased region" description="Polar residues" evidence="3">
    <location>
        <begin position="99"/>
        <end position="112"/>
    </location>
</feature>
<evidence type="ECO:0000259" key="4">
    <source>
        <dbReference type="Pfam" id="PF04504"/>
    </source>
</evidence>
<name>A0ABD3TFE2_9LAMI</name>
<evidence type="ECO:0000256" key="3">
    <source>
        <dbReference type="SAM" id="MobiDB-lite"/>
    </source>
</evidence>
<feature type="compositionally biased region" description="Acidic residues" evidence="3">
    <location>
        <begin position="61"/>
        <end position="75"/>
    </location>
</feature>
<feature type="compositionally biased region" description="Acidic residues" evidence="3">
    <location>
        <begin position="17"/>
        <end position="33"/>
    </location>
</feature>
<gene>
    <name evidence="5" type="ORF">ACJIZ3_009654</name>
</gene>
<proteinExistence type="inferred from homology"/>
<evidence type="ECO:0000256" key="2">
    <source>
        <dbReference type="SAM" id="Coils"/>
    </source>
</evidence>
<evidence type="ECO:0000256" key="1">
    <source>
        <dbReference type="ARBA" id="ARBA00010820"/>
    </source>
</evidence>
<feature type="compositionally biased region" description="Basic and acidic residues" evidence="3">
    <location>
        <begin position="116"/>
        <end position="136"/>
    </location>
</feature>
<dbReference type="PANTHER" id="PTHR31662">
    <property type="entry name" value="BNAANNG10740D PROTEIN-RELATED"/>
    <property type="match status" value="1"/>
</dbReference>
<comment type="caution">
    <text evidence="5">The sequence shown here is derived from an EMBL/GenBank/DDBJ whole genome shotgun (WGS) entry which is preliminary data.</text>
</comment>
<dbReference type="Pfam" id="PF04504">
    <property type="entry name" value="GeBP-like_DBD"/>
    <property type="match status" value="1"/>
</dbReference>
<feature type="region of interest" description="Disordered" evidence="3">
    <location>
        <begin position="1"/>
        <end position="152"/>
    </location>
</feature>
<keyword evidence="2" id="KW-0175">Coiled coil</keyword>
<dbReference type="EMBL" id="JBJXBP010000004">
    <property type="protein sequence ID" value="KAL3834918.1"/>
    <property type="molecule type" value="Genomic_DNA"/>
</dbReference>
<keyword evidence="6" id="KW-1185">Reference proteome</keyword>
<accession>A0ABD3TFE2</accession>
<evidence type="ECO:0000313" key="5">
    <source>
        <dbReference type="EMBL" id="KAL3834918.1"/>
    </source>
</evidence>
<organism evidence="5 6">
    <name type="scientific">Penstemon smallii</name>
    <dbReference type="NCBI Taxonomy" id="265156"/>
    <lineage>
        <taxon>Eukaryota</taxon>
        <taxon>Viridiplantae</taxon>
        <taxon>Streptophyta</taxon>
        <taxon>Embryophyta</taxon>
        <taxon>Tracheophyta</taxon>
        <taxon>Spermatophyta</taxon>
        <taxon>Magnoliopsida</taxon>
        <taxon>eudicotyledons</taxon>
        <taxon>Gunneridae</taxon>
        <taxon>Pentapetalae</taxon>
        <taxon>asterids</taxon>
        <taxon>lamiids</taxon>
        <taxon>Lamiales</taxon>
        <taxon>Plantaginaceae</taxon>
        <taxon>Cheloneae</taxon>
        <taxon>Penstemon</taxon>
    </lineage>
</organism>
<dbReference type="AlphaFoldDB" id="A0ABD3TFE2"/>
<dbReference type="Proteomes" id="UP001634393">
    <property type="component" value="Unassembled WGS sequence"/>
</dbReference>